<feature type="domain" description="Tetrapyrrole methylase" evidence="6">
    <location>
        <begin position="3"/>
        <end position="209"/>
    </location>
</feature>
<dbReference type="InterPro" id="IPR000878">
    <property type="entry name" value="4pyrrol_Mease"/>
</dbReference>
<keyword evidence="2" id="KW-0169">Cobalamin biosynthesis</keyword>
<keyword evidence="8" id="KW-1185">Reference proteome</keyword>
<dbReference type="EMBL" id="JACOGI010000001">
    <property type="protein sequence ID" value="MBC3515694.1"/>
    <property type="molecule type" value="Genomic_DNA"/>
</dbReference>
<evidence type="ECO:0000256" key="3">
    <source>
        <dbReference type="ARBA" id="ARBA00022603"/>
    </source>
</evidence>
<dbReference type="GO" id="GO:0032259">
    <property type="term" value="P:methylation"/>
    <property type="evidence" value="ECO:0007669"/>
    <property type="project" value="UniProtKB-KW"/>
</dbReference>
<dbReference type="InterPro" id="IPR006363">
    <property type="entry name" value="Cbl_synth_CobJ/CibH_dom"/>
</dbReference>
<dbReference type="GO" id="GO:0009236">
    <property type="term" value="P:cobalamin biosynthetic process"/>
    <property type="evidence" value="ECO:0007669"/>
    <property type="project" value="UniProtKB-UniPathway"/>
</dbReference>
<evidence type="ECO:0000256" key="2">
    <source>
        <dbReference type="ARBA" id="ARBA00022573"/>
    </source>
</evidence>
<evidence type="ECO:0000256" key="4">
    <source>
        <dbReference type="ARBA" id="ARBA00022679"/>
    </source>
</evidence>
<accession>A0A8J6ILI0</accession>
<dbReference type="AlphaFoldDB" id="A0A8J6ILI0"/>
<dbReference type="Gene3D" id="3.40.1010.10">
    <property type="entry name" value="Cobalt-precorrin-4 Transmethylase, Domain 1"/>
    <property type="match status" value="1"/>
</dbReference>
<evidence type="ECO:0000256" key="1">
    <source>
        <dbReference type="ARBA" id="ARBA00004953"/>
    </source>
</evidence>
<proteinExistence type="predicted"/>
<evidence type="ECO:0000256" key="5">
    <source>
        <dbReference type="ARBA" id="ARBA00022691"/>
    </source>
</evidence>
<evidence type="ECO:0000259" key="6">
    <source>
        <dbReference type="Pfam" id="PF00590"/>
    </source>
</evidence>
<dbReference type="Gene3D" id="3.30.950.10">
    <property type="entry name" value="Methyltransferase, Cobalt-precorrin-4 Transmethylase, Domain 2"/>
    <property type="match status" value="1"/>
</dbReference>
<dbReference type="Proteomes" id="UP000597668">
    <property type="component" value="Unassembled WGS sequence"/>
</dbReference>
<keyword evidence="4 7" id="KW-0808">Transferase</keyword>
<dbReference type="NCBIfam" id="TIGR01466">
    <property type="entry name" value="cobJ_cbiH"/>
    <property type="match status" value="1"/>
</dbReference>
<reference evidence="7" key="1">
    <citation type="submission" date="2020-08" db="EMBL/GenBank/DDBJ databases">
        <authorList>
            <person name="Liu C."/>
            <person name="Sun Q."/>
        </authorList>
    </citation>
    <scope>NUCLEOTIDE SEQUENCE</scope>
    <source>
        <strain evidence="7">NSJ-65</strain>
    </source>
</reference>
<dbReference type="UniPathway" id="UPA00148"/>
<dbReference type="InterPro" id="IPR051810">
    <property type="entry name" value="Precorrin_MeTrfase"/>
</dbReference>
<evidence type="ECO:0000313" key="7">
    <source>
        <dbReference type="EMBL" id="MBC3515694.1"/>
    </source>
</evidence>
<dbReference type="InterPro" id="IPR014777">
    <property type="entry name" value="4pyrrole_Mease_sub1"/>
</dbReference>
<dbReference type="PANTHER" id="PTHR47036">
    <property type="entry name" value="COBALT-FACTOR III C(17)-METHYLTRANSFERASE-RELATED"/>
    <property type="match status" value="1"/>
</dbReference>
<dbReference type="GO" id="GO:0030789">
    <property type="term" value="F:precorrin-3B C17-methyltransferase activity"/>
    <property type="evidence" value="ECO:0007669"/>
    <property type="project" value="UniProtKB-EC"/>
</dbReference>
<name>A0A8J6ILI0_9FIRM</name>
<comment type="caution">
    <text evidence="7">The sequence shown here is derived from an EMBL/GenBank/DDBJ whole genome shotgun (WGS) entry which is preliminary data.</text>
</comment>
<keyword evidence="5" id="KW-0949">S-adenosyl-L-methionine</keyword>
<protein>
    <submittedName>
        <fullName evidence="7">Precorrin-3B C(17)-methyltransferase</fullName>
        <ecNumber evidence="7">2.1.1.131</ecNumber>
    </submittedName>
</protein>
<dbReference type="InterPro" id="IPR014776">
    <property type="entry name" value="4pyrrole_Mease_sub2"/>
</dbReference>
<dbReference type="SUPFAM" id="SSF53790">
    <property type="entry name" value="Tetrapyrrole methylase"/>
    <property type="match status" value="1"/>
</dbReference>
<comment type="pathway">
    <text evidence="1">Cofactor biosynthesis; adenosylcobalamin biosynthesis.</text>
</comment>
<dbReference type="EC" id="2.1.1.131" evidence="7"/>
<evidence type="ECO:0000313" key="8">
    <source>
        <dbReference type="Proteomes" id="UP000597668"/>
    </source>
</evidence>
<keyword evidence="3 7" id="KW-0489">Methyltransferase</keyword>
<sequence length="246" mass="26353">MSKLYAVGLGPGNSCFMTGDALRAIEESDTVVGYTLYVELVADLTAGKTVLSTPMRREVERCRLALEQAAAGHTVALVCSGDSGVYGMAGVLLQLAQEYPAVQVEILPGITAACSGAAVLGAPLIHDFAVISLSDLLTPWEKIARRLQLAAQADFVICLYNPASKKRHDYLQRACDEVLRHQSPATVCGVVRNIGRAGQQSQVCTLAQLRDMPADMFTTVFIGNSQTMQIGNRMVTPRGYCTDGAR</sequence>
<dbReference type="InterPro" id="IPR035996">
    <property type="entry name" value="4pyrrol_Methylase_sf"/>
</dbReference>
<gene>
    <name evidence="7" type="primary">cobJ</name>
    <name evidence="7" type="ORF">H8K20_04675</name>
</gene>
<dbReference type="RefSeq" id="WP_105203851.1">
    <property type="nucleotide sequence ID" value="NZ_JACOGI010000001.1"/>
</dbReference>
<dbReference type="Pfam" id="PF00590">
    <property type="entry name" value="TP_methylase"/>
    <property type="match status" value="1"/>
</dbReference>
<dbReference type="CDD" id="cd11646">
    <property type="entry name" value="Precorrin_3B_C17_MT"/>
    <property type="match status" value="1"/>
</dbReference>
<dbReference type="PANTHER" id="PTHR47036:SF1">
    <property type="entry name" value="COBALT-FACTOR III C(17)-METHYLTRANSFERASE-RELATED"/>
    <property type="match status" value="1"/>
</dbReference>
<organism evidence="7 8">
    <name type="scientific">Neobittarella massiliensis</name>
    <name type="common">ex Bilen et al. 2018</name>
    <dbReference type="NCBI Taxonomy" id="2041842"/>
    <lineage>
        <taxon>Bacteria</taxon>
        <taxon>Bacillati</taxon>
        <taxon>Bacillota</taxon>
        <taxon>Clostridia</taxon>
        <taxon>Eubacteriales</taxon>
        <taxon>Oscillospiraceae</taxon>
        <taxon>Neobittarella (ex Bilen et al. 2018)</taxon>
    </lineage>
</organism>
<dbReference type="OrthoDB" id="9772960at2"/>